<gene>
    <name evidence="2" type="ORF">FBQ73_08925</name>
</gene>
<dbReference type="Pfam" id="PF04341">
    <property type="entry name" value="DUF485"/>
    <property type="match status" value="1"/>
</dbReference>
<dbReference type="EMBL" id="VAUP01000022">
    <property type="protein sequence ID" value="TLX42785.1"/>
    <property type="molecule type" value="Genomic_DNA"/>
</dbReference>
<reference evidence="2 3" key="1">
    <citation type="submission" date="2019-05" db="EMBL/GenBank/DDBJ databases">
        <authorList>
            <person name="Zhou X."/>
        </authorList>
    </citation>
    <scope>NUCLEOTIDE SEQUENCE [LARGE SCALE GENOMIC DNA]</scope>
    <source>
        <strain evidence="2 3">DSM 432</strain>
    </source>
</reference>
<sequence>MSLGSKQLPAEATGAGPGFLATAILASAYLGFTALMAFAPGVLATPIHAGGTLTMAFALGLGVILLGFALTVAYAVIGNRREMQADADSAILAAEGAAE</sequence>
<feature type="transmembrane region" description="Helical" evidence="1">
    <location>
        <begin position="55"/>
        <end position="77"/>
    </location>
</feature>
<dbReference type="GeneID" id="95773572"/>
<keyword evidence="1" id="KW-0812">Transmembrane</keyword>
<evidence type="ECO:0000313" key="2">
    <source>
        <dbReference type="EMBL" id="TLX42785.1"/>
    </source>
</evidence>
<comment type="caution">
    <text evidence="2">The sequence shown here is derived from an EMBL/GenBank/DDBJ whole genome shotgun (WGS) entry which is preliminary data.</text>
</comment>
<organism evidence="2 3">
    <name type="scientific">Xanthobacter autotrophicus</name>
    <dbReference type="NCBI Taxonomy" id="280"/>
    <lineage>
        <taxon>Bacteria</taxon>
        <taxon>Pseudomonadati</taxon>
        <taxon>Pseudomonadota</taxon>
        <taxon>Alphaproteobacteria</taxon>
        <taxon>Hyphomicrobiales</taxon>
        <taxon>Xanthobacteraceae</taxon>
        <taxon>Xanthobacter</taxon>
    </lineage>
</organism>
<evidence type="ECO:0000256" key="1">
    <source>
        <dbReference type="SAM" id="Phobius"/>
    </source>
</evidence>
<feature type="transmembrane region" description="Helical" evidence="1">
    <location>
        <begin position="20"/>
        <end position="43"/>
    </location>
</feature>
<dbReference type="InterPro" id="IPR007436">
    <property type="entry name" value="DUF485"/>
</dbReference>
<protein>
    <submittedName>
        <fullName evidence="2">DUF485 domain-containing protein</fullName>
    </submittedName>
</protein>
<dbReference type="Proteomes" id="UP000305131">
    <property type="component" value="Unassembled WGS sequence"/>
</dbReference>
<keyword evidence="1" id="KW-0472">Membrane</keyword>
<name>A0A6C1KEX6_XANAU</name>
<dbReference type="AlphaFoldDB" id="A0A6C1KEX6"/>
<evidence type="ECO:0000313" key="3">
    <source>
        <dbReference type="Proteomes" id="UP000305131"/>
    </source>
</evidence>
<keyword evidence="1" id="KW-1133">Transmembrane helix</keyword>
<accession>A0A6C1KEX6</accession>
<dbReference type="RefSeq" id="WP_138399146.1">
    <property type="nucleotide sequence ID" value="NZ_JBAFVI010000002.1"/>
</dbReference>
<proteinExistence type="predicted"/>